<sequence>MRYPKKNIHIACRWKDYMIITLLHSLIFQTRMAPYDYIL</sequence>
<dbReference type="AlphaFoldDB" id="A0A0A9ANT0"/>
<reference evidence="1" key="2">
    <citation type="journal article" date="2015" name="Data Brief">
        <title>Shoot transcriptome of the giant reed, Arundo donax.</title>
        <authorList>
            <person name="Barrero R.A."/>
            <person name="Guerrero F.D."/>
            <person name="Moolhuijzen P."/>
            <person name="Goolsby J.A."/>
            <person name="Tidwell J."/>
            <person name="Bellgard S.E."/>
            <person name="Bellgard M.I."/>
        </authorList>
    </citation>
    <scope>NUCLEOTIDE SEQUENCE</scope>
    <source>
        <tissue evidence="1">Shoot tissue taken approximately 20 cm above the soil surface</tissue>
    </source>
</reference>
<organism evidence="1">
    <name type="scientific">Arundo donax</name>
    <name type="common">Giant reed</name>
    <name type="synonym">Donax arundinaceus</name>
    <dbReference type="NCBI Taxonomy" id="35708"/>
    <lineage>
        <taxon>Eukaryota</taxon>
        <taxon>Viridiplantae</taxon>
        <taxon>Streptophyta</taxon>
        <taxon>Embryophyta</taxon>
        <taxon>Tracheophyta</taxon>
        <taxon>Spermatophyta</taxon>
        <taxon>Magnoliopsida</taxon>
        <taxon>Liliopsida</taxon>
        <taxon>Poales</taxon>
        <taxon>Poaceae</taxon>
        <taxon>PACMAD clade</taxon>
        <taxon>Arundinoideae</taxon>
        <taxon>Arundineae</taxon>
        <taxon>Arundo</taxon>
    </lineage>
</organism>
<evidence type="ECO:0000313" key="1">
    <source>
        <dbReference type="EMBL" id="JAD53389.1"/>
    </source>
</evidence>
<protein>
    <submittedName>
        <fullName evidence="1">Uncharacterized protein</fullName>
    </submittedName>
</protein>
<accession>A0A0A9ANT0</accession>
<proteinExistence type="predicted"/>
<dbReference type="EMBL" id="GBRH01244506">
    <property type="protein sequence ID" value="JAD53389.1"/>
    <property type="molecule type" value="Transcribed_RNA"/>
</dbReference>
<reference evidence="1" key="1">
    <citation type="submission" date="2014-09" db="EMBL/GenBank/DDBJ databases">
        <authorList>
            <person name="Magalhaes I.L.F."/>
            <person name="Oliveira U."/>
            <person name="Santos F.R."/>
            <person name="Vidigal T.H.D.A."/>
            <person name="Brescovit A.D."/>
            <person name="Santos A.J."/>
        </authorList>
    </citation>
    <scope>NUCLEOTIDE SEQUENCE</scope>
    <source>
        <tissue evidence="1">Shoot tissue taken approximately 20 cm above the soil surface</tissue>
    </source>
</reference>
<name>A0A0A9ANT0_ARUDO</name>